<dbReference type="PRINTS" id="PR01021">
    <property type="entry name" value="OMPADOMAIN"/>
</dbReference>
<keyword evidence="3" id="KW-0998">Cell outer membrane</keyword>
<dbReference type="PROSITE" id="PS51123">
    <property type="entry name" value="OMPA_2"/>
    <property type="match status" value="1"/>
</dbReference>
<keyword evidence="2 4" id="KW-0472">Membrane</keyword>
<evidence type="ECO:0000313" key="8">
    <source>
        <dbReference type="Proteomes" id="UP001500956"/>
    </source>
</evidence>
<accession>A0ABP8YBT9</accession>
<organism evidence="7 8">
    <name type="scientific">Isoptericola chiayiensis</name>
    <dbReference type="NCBI Taxonomy" id="579446"/>
    <lineage>
        <taxon>Bacteria</taxon>
        <taxon>Bacillati</taxon>
        <taxon>Actinomycetota</taxon>
        <taxon>Actinomycetes</taxon>
        <taxon>Micrococcales</taxon>
        <taxon>Promicromonosporaceae</taxon>
        <taxon>Isoptericola</taxon>
    </lineage>
</organism>
<dbReference type="PANTHER" id="PTHR30329">
    <property type="entry name" value="STATOR ELEMENT OF FLAGELLAR MOTOR COMPLEX"/>
    <property type="match status" value="1"/>
</dbReference>
<dbReference type="Pfam" id="PF00691">
    <property type="entry name" value="OmpA"/>
    <property type="match status" value="1"/>
</dbReference>
<evidence type="ECO:0000256" key="1">
    <source>
        <dbReference type="ARBA" id="ARBA00004442"/>
    </source>
</evidence>
<feature type="compositionally biased region" description="Basic and acidic residues" evidence="5">
    <location>
        <begin position="284"/>
        <end position="299"/>
    </location>
</feature>
<dbReference type="InterPro" id="IPR006665">
    <property type="entry name" value="OmpA-like"/>
</dbReference>
<sequence length="509" mass="53413">MAVLLAASTAACDDSPDETVGPTPRADVSTAPATDLSAPAETVDLVVGGAEVTAEVFPLVRSGEHIVLTLDLATDATEDVTLGRIFRGEVVDAPVEGGGIRLVDLEKKQVFLPGLDAQGDPVGTGERLGSLDPTGMRVQRVYTAPDGPADSLGVLLPGEYLAEVPLADGEIPGPALTSAEDVSAEPVEATDPSEVAEAPVLPLESFTAELDGAVRVLESTEEVTVNLGGDVLFDSSSAELRSDAQAAIDASARRIEERAPGTVSVVGHTDDVGGEASNQKLSQRRADAVADALSERLDTSDYPLETSGRGESEPLVANTTDENRQLNRRVAIRLVSEVTTTSEVAAEGELPSFEDGPVGTGAEGVVVDGTRPWRYSVPEARRVGDSVVVDLQVTAEDDEVESGFGPGNLAGYWSYRGDDVSVPKNMLGLTVLSGTSAVYPYDYKIREDGDIEVWNPLGELDTLRRVDGGETVTFTAVYPGFEDAETITVQLNHNAGAMPFRLTDIPVVD</sequence>
<proteinExistence type="predicted"/>
<feature type="domain" description="OmpA-like" evidence="6">
    <location>
        <begin position="220"/>
        <end position="338"/>
    </location>
</feature>
<evidence type="ECO:0000313" key="7">
    <source>
        <dbReference type="EMBL" id="GAA4725355.1"/>
    </source>
</evidence>
<comment type="subcellular location">
    <subcellularLocation>
        <location evidence="1">Cell outer membrane</location>
    </subcellularLocation>
</comment>
<dbReference type="InterPro" id="IPR050330">
    <property type="entry name" value="Bact_OuterMem_StrucFunc"/>
</dbReference>
<reference evidence="8" key="1">
    <citation type="journal article" date="2019" name="Int. J. Syst. Evol. Microbiol.">
        <title>The Global Catalogue of Microorganisms (GCM) 10K type strain sequencing project: providing services to taxonomists for standard genome sequencing and annotation.</title>
        <authorList>
            <consortium name="The Broad Institute Genomics Platform"/>
            <consortium name="The Broad Institute Genome Sequencing Center for Infectious Disease"/>
            <person name="Wu L."/>
            <person name="Ma J."/>
        </authorList>
    </citation>
    <scope>NUCLEOTIDE SEQUENCE [LARGE SCALE GENOMIC DNA]</scope>
    <source>
        <strain evidence="8">JCM 18063</strain>
    </source>
</reference>
<evidence type="ECO:0000256" key="2">
    <source>
        <dbReference type="ARBA" id="ARBA00023136"/>
    </source>
</evidence>
<evidence type="ECO:0000256" key="3">
    <source>
        <dbReference type="ARBA" id="ARBA00023237"/>
    </source>
</evidence>
<evidence type="ECO:0000256" key="5">
    <source>
        <dbReference type="SAM" id="MobiDB-lite"/>
    </source>
</evidence>
<comment type="caution">
    <text evidence="7">The sequence shown here is derived from an EMBL/GenBank/DDBJ whole genome shotgun (WGS) entry which is preliminary data.</text>
</comment>
<evidence type="ECO:0000256" key="4">
    <source>
        <dbReference type="PROSITE-ProRule" id="PRU00473"/>
    </source>
</evidence>
<keyword evidence="8" id="KW-1185">Reference proteome</keyword>
<evidence type="ECO:0000259" key="6">
    <source>
        <dbReference type="PROSITE" id="PS51123"/>
    </source>
</evidence>
<name>A0ABP8YBT9_9MICO</name>
<dbReference type="RefSeq" id="WP_172153441.1">
    <property type="nucleotide sequence ID" value="NZ_BAABID010000007.1"/>
</dbReference>
<dbReference type="InterPro" id="IPR036737">
    <property type="entry name" value="OmpA-like_sf"/>
</dbReference>
<protein>
    <recommendedName>
        <fullName evidence="6">OmpA-like domain-containing protein</fullName>
    </recommendedName>
</protein>
<dbReference type="Gene3D" id="3.30.1330.60">
    <property type="entry name" value="OmpA-like domain"/>
    <property type="match status" value="1"/>
</dbReference>
<gene>
    <name evidence="7" type="ORF">GCM10023216_14620</name>
</gene>
<dbReference type="EMBL" id="BAABID010000007">
    <property type="protein sequence ID" value="GAA4725355.1"/>
    <property type="molecule type" value="Genomic_DNA"/>
</dbReference>
<feature type="region of interest" description="Disordered" evidence="5">
    <location>
        <begin position="264"/>
        <end position="315"/>
    </location>
</feature>
<dbReference type="SUPFAM" id="SSF103088">
    <property type="entry name" value="OmpA-like"/>
    <property type="match status" value="1"/>
</dbReference>
<dbReference type="CDD" id="cd07185">
    <property type="entry name" value="OmpA_C-like"/>
    <property type="match status" value="1"/>
</dbReference>
<dbReference type="InterPro" id="IPR006664">
    <property type="entry name" value="OMP_bac"/>
</dbReference>
<dbReference type="PANTHER" id="PTHR30329:SF21">
    <property type="entry name" value="LIPOPROTEIN YIAD-RELATED"/>
    <property type="match status" value="1"/>
</dbReference>
<dbReference type="Proteomes" id="UP001500956">
    <property type="component" value="Unassembled WGS sequence"/>
</dbReference>
<feature type="region of interest" description="Disordered" evidence="5">
    <location>
        <begin position="7"/>
        <end position="35"/>
    </location>
</feature>